<dbReference type="GO" id="GO:0046983">
    <property type="term" value="F:protein dimerization activity"/>
    <property type="evidence" value="ECO:0007669"/>
    <property type="project" value="InterPro"/>
</dbReference>
<dbReference type="SMART" id="SM00353">
    <property type="entry name" value="HLH"/>
    <property type="match status" value="1"/>
</dbReference>
<dbReference type="InterPro" id="IPR011598">
    <property type="entry name" value="bHLH_dom"/>
</dbReference>
<dbReference type="CDD" id="cd11445">
    <property type="entry name" value="bHLH_AtPIF_like"/>
    <property type="match status" value="1"/>
</dbReference>
<dbReference type="PANTHER" id="PTHR46807">
    <property type="entry name" value="TRANSCRIPTION FACTOR PIF3"/>
    <property type="match status" value="1"/>
</dbReference>
<dbReference type="FunFam" id="4.10.280.10:FF:000004">
    <property type="entry name" value="Basic helix-loop-helix transcription factor"/>
    <property type="match status" value="1"/>
</dbReference>
<dbReference type="Proteomes" id="UP000886520">
    <property type="component" value="Chromosome 19"/>
</dbReference>
<evidence type="ECO:0000313" key="9">
    <source>
        <dbReference type="Proteomes" id="UP000886520"/>
    </source>
</evidence>
<keyword evidence="4" id="KW-0539">Nucleus</keyword>
<feature type="compositionally biased region" description="Polar residues" evidence="5">
    <location>
        <begin position="342"/>
        <end position="352"/>
    </location>
</feature>
<feature type="domain" description="BHLH" evidence="6">
    <location>
        <begin position="392"/>
        <end position="441"/>
    </location>
</feature>
<keyword evidence="2" id="KW-0805">Transcription regulation</keyword>
<reference evidence="7" key="1">
    <citation type="submission" date="2021-01" db="EMBL/GenBank/DDBJ databases">
        <title>Adiantum capillus-veneris genome.</title>
        <authorList>
            <person name="Fang Y."/>
            <person name="Liao Q."/>
        </authorList>
    </citation>
    <scope>NUCLEOTIDE SEQUENCE</scope>
    <source>
        <strain evidence="7">H3</strain>
        <tissue evidence="7">Leaf</tissue>
    </source>
</reference>
<dbReference type="Pfam" id="PF00010">
    <property type="entry name" value="HLH"/>
    <property type="match status" value="1"/>
</dbReference>
<evidence type="ECO:0000256" key="3">
    <source>
        <dbReference type="ARBA" id="ARBA00023163"/>
    </source>
</evidence>
<gene>
    <name evidence="7" type="ORF">GOP47_0020149</name>
    <name evidence="8" type="ORF">GOP47_0020435</name>
</gene>
<proteinExistence type="predicted"/>
<dbReference type="InterPro" id="IPR047265">
    <property type="entry name" value="PIF1-like_bHLH"/>
</dbReference>
<evidence type="ECO:0000256" key="5">
    <source>
        <dbReference type="SAM" id="MobiDB-lite"/>
    </source>
</evidence>
<dbReference type="EMBL" id="JABFUD020000019">
    <property type="protein sequence ID" value="KAI5065740.1"/>
    <property type="molecule type" value="Genomic_DNA"/>
</dbReference>
<dbReference type="PANTHER" id="PTHR46807:SF1">
    <property type="entry name" value="TRANSCRIPTION FACTOR PIF3"/>
    <property type="match status" value="1"/>
</dbReference>
<dbReference type="EMBL" id="JABFUD020000019">
    <property type="protein sequence ID" value="KAI5065454.1"/>
    <property type="molecule type" value="Genomic_DNA"/>
</dbReference>
<dbReference type="SUPFAM" id="SSF47459">
    <property type="entry name" value="HLH, helix-loop-helix DNA-binding domain"/>
    <property type="match status" value="1"/>
</dbReference>
<protein>
    <recommendedName>
        <fullName evidence="6">BHLH domain-containing protein</fullName>
    </recommendedName>
</protein>
<evidence type="ECO:0000256" key="1">
    <source>
        <dbReference type="ARBA" id="ARBA00004123"/>
    </source>
</evidence>
<name>A0A9D4Z8E0_ADICA</name>
<keyword evidence="9" id="KW-1185">Reference proteome</keyword>
<keyword evidence="3" id="KW-0804">Transcription</keyword>
<feature type="region of interest" description="Disordered" evidence="5">
    <location>
        <begin position="388"/>
        <end position="407"/>
    </location>
</feature>
<dbReference type="Gene3D" id="4.10.280.10">
    <property type="entry name" value="Helix-loop-helix DNA-binding domain"/>
    <property type="match status" value="1"/>
</dbReference>
<feature type="region of interest" description="Disordered" evidence="5">
    <location>
        <begin position="342"/>
        <end position="380"/>
    </location>
</feature>
<evidence type="ECO:0000256" key="4">
    <source>
        <dbReference type="ARBA" id="ARBA00023242"/>
    </source>
</evidence>
<feature type="compositionally biased region" description="Basic and acidic residues" evidence="5">
    <location>
        <begin position="353"/>
        <end position="375"/>
    </location>
</feature>
<feature type="region of interest" description="Disordered" evidence="5">
    <location>
        <begin position="266"/>
        <end position="297"/>
    </location>
</feature>
<evidence type="ECO:0000313" key="8">
    <source>
        <dbReference type="EMBL" id="KAI5065740.1"/>
    </source>
</evidence>
<dbReference type="PROSITE" id="PS50888">
    <property type="entry name" value="BHLH"/>
    <property type="match status" value="1"/>
</dbReference>
<evidence type="ECO:0000313" key="7">
    <source>
        <dbReference type="EMBL" id="KAI5065454.1"/>
    </source>
</evidence>
<comment type="subcellular location">
    <subcellularLocation>
        <location evidence="1">Nucleus</location>
    </subcellularLocation>
</comment>
<evidence type="ECO:0000256" key="2">
    <source>
        <dbReference type="ARBA" id="ARBA00023015"/>
    </source>
</evidence>
<dbReference type="InterPro" id="IPR036638">
    <property type="entry name" value="HLH_DNA-bd_sf"/>
</dbReference>
<dbReference type="GO" id="GO:0005634">
    <property type="term" value="C:nucleus"/>
    <property type="evidence" value="ECO:0007669"/>
    <property type="project" value="UniProtKB-SubCell"/>
</dbReference>
<accession>A0A9D4Z8E0</accession>
<dbReference type="GO" id="GO:0003700">
    <property type="term" value="F:DNA-binding transcription factor activity"/>
    <property type="evidence" value="ECO:0007669"/>
    <property type="project" value="InterPro"/>
</dbReference>
<dbReference type="InterPro" id="IPR044273">
    <property type="entry name" value="PIF3-like"/>
</dbReference>
<dbReference type="OrthoDB" id="690068at2759"/>
<comment type="caution">
    <text evidence="7">The sequence shown here is derived from an EMBL/GenBank/DDBJ whole genome shotgun (WGS) entry which is preliminary data.</text>
</comment>
<organism evidence="7 9">
    <name type="scientific">Adiantum capillus-veneris</name>
    <name type="common">Maidenhair fern</name>
    <dbReference type="NCBI Taxonomy" id="13818"/>
    <lineage>
        <taxon>Eukaryota</taxon>
        <taxon>Viridiplantae</taxon>
        <taxon>Streptophyta</taxon>
        <taxon>Embryophyta</taxon>
        <taxon>Tracheophyta</taxon>
        <taxon>Polypodiopsida</taxon>
        <taxon>Polypodiidae</taxon>
        <taxon>Polypodiales</taxon>
        <taxon>Pteridineae</taxon>
        <taxon>Pteridaceae</taxon>
        <taxon>Vittarioideae</taxon>
        <taxon>Adiantum</taxon>
    </lineage>
</organism>
<feature type="compositionally biased region" description="Basic and acidic residues" evidence="5">
    <location>
        <begin position="392"/>
        <end position="407"/>
    </location>
</feature>
<dbReference type="AlphaFoldDB" id="A0A9D4Z8E0"/>
<evidence type="ECO:0000259" key="6">
    <source>
        <dbReference type="PROSITE" id="PS50888"/>
    </source>
</evidence>
<sequence>MSHCVPNLDVRSAEIDDVRPCPLPSEKGEVASLFFCDGGGLEYSSARKSAGTCIHAPWMETENEEKRANVFEMSRELGSALDVTLSHTPFQEDEMLSWLQYPLDDTFSKNYCTEQQCQQVFPSFPSQSLLQKAPGERLSASSLSTKLSENTDHNIVGQSVTTDAALVLGSQRAAGLVPQAGAQVFDRVHTIKQSCDDAKATGTLHIPNVNPSASENAGNHNKMNFPFFSQKVAAIKSSVQIVGTSNGPSMKDRLCQCAIRRSNERMSSIEKSAPAASLTSFNSLGESELNEPKQGTDITQEPLHNLRCDDDKARQAEVDLTAYTPTIGTEFFESADVTLTSLSGESDYSTGKSAKDAGGKRPAEETECESKDTRGLETGPTMARTISAKRTRAAEVHNQSERRRRNKINEKMKALQELIPNANKTDKASMLDEAIEYVKMLQAQLQLMSTRTGMIVPPIMMPPGMQYLSLQQRPSTTGLNMGLGSRVMDASTTGVSASARAVFLGQPSPGQVYQPMAGYPVMPEVQSHLHLNAMRNAQAFPHFQPGHLQRINDIYKANEELGKRQQG</sequence>